<dbReference type="Proteomes" id="UP000198956">
    <property type="component" value="Unassembled WGS sequence"/>
</dbReference>
<evidence type="ECO:0000313" key="4">
    <source>
        <dbReference type="Proteomes" id="UP000826616"/>
    </source>
</evidence>
<gene>
    <name evidence="1" type="ORF">K3F53_03000</name>
    <name evidence="2" type="ORF">SAMN04489735_103812</name>
</gene>
<dbReference type="GeneID" id="97140327"/>
<evidence type="ECO:0000313" key="2">
    <source>
        <dbReference type="EMBL" id="SDH63227.1"/>
    </source>
</evidence>
<accession>A0A1G8E036</accession>
<dbReference type="Proteomes" id="UP000826616">
    <property type="component" value="Chromosome"/>
</dbReference>
<dbReference type="EMBL" id="CP080764">
    <property type="protein sequence ID" value="QYY43271.1"/>
    <property type="molecule type" value="Genomic_DNA"/>
</dbReference>
<dbReference type="EMBL" id="FNDE01000038">
    <property type="protein sequence ID" value="SDH63227.1"/>
    <property type="molecule type" value="Genomic_DNA"/>
</dbReference>
<organism evidence="2 3">
    <name type="scientific">Aneurinibacillus thermoaerophilus</name>
    <dbReference type="NCBI Taxonomy" id="143495"/>
    <lineage>
        <taxon>Bacteria</taxon>
        <taxon>Bacillati</taxon>
        <taxon>Bacillota</taxon>
        <taxon>Bacilli</taxon>
        <taxon>Bacillales</taxon>
        <taxon>Paenibacillaceae</taxon>
        <taxon>Aneurinibacillus group</taxon>
        <taxon>Aneurinibacillus</taxon>
    </lineage>
</organism>
<reference evidence="1 4" key="2">
    <citation type="submission" date="2021-08" db="EMBL/GenBank/DDBJ databases">
        <title>Complete genome sequence of the strain Aneurinibacillus thermoaerophilus CCM 8960.</title>
        <authorList>
            <person name="Musilova J."/>
            <person name="Kourilova X."/>
            <person name="Pernicova I."/>
            <person name="Bezdicek M."/>
            <person name="Lengerova M."/>
            <person name="Obruca S."/>
            <person name="Sedlar K."/>
        </authorList>
    </citation>
    <scope>NUCLEOTIDE SEQUENCE [LARGE SCALE GENOMIC DNA]</scope>
    <source>
        <strain evidence="1 4">CCM 8960</strain>
    </source>
</reference>
<dbReference type="AlphaFoldDB" id="A0A1G8E036"/>
<evidence type="ECO:0000313" key="1">
    <source>
        <dbReference type="EMBL" id="QYY43271.1"/>
    </source>
</evidence>
<name>A0A1G8E036_ANETH</name>
<evidence type="ECO:0000313" key="3">
    <source>
        <dbReference type="Proteomes" id="UP000198956"/>
    </source>
</evidence>
<keyword evidence="4" id="KW-1185">Reference proteome</keyword>
<sequence>MKGSLLILPLLSPLFGYTGHIATPVTQGQVSVSISSPTESYYQSSIIQQLTPQTFGASVEKSVTLPSGLNISASSSSTVIVPEFIK</sequence>
<proteinExistence type="predicted"/>
<dbReference type="RefSeq" id="WP_139184998.1">
    <property type="nucleotide sequence ID" value="NZ_CP080764.1"/>
</dbReference>
<reference evidence="2 3" key="1">
    <citation type="submission" date="2016-10" db="EMBL/GenBank/DDBJ databases">
        <authorList>
            <person name="de Groot N.N."/>
        </authorList>
    </citation>
    <scope>NUCLEOTIDE SEQUENCE [LARGE SCALE GENOMIC DNA]</scope>
    <source>
        <strain evidence="2 3">L 420-91</strain>
    </source>
</reference>
<protein>
    <submittedName>
        <fullName evidence="2">Uncharacterized protein</fullName>
    </submittedName>
</protein>